<proteinExistence type="predicted"/>
<keyword evidence="2" id="KW-1185">Reference proteome</keyword>
<dbReference type="Proteomes" id="UP000464214">
    <property type="component" value="Chromosome"/>
</dbReference>
<dbReference type="AlphaFoldDB" id="A0A6P1NVH2"/>
<sequence length="93" mass="10414">MSKQAFLEGISGLLSAYGASVGVRTVTGLSTHQLRVLLAIHYLNEMHLNRVTKIKVAKCTYLWLSSVSNTVNQFVEAGYIKPLEKPMYYLHLT</sequence>
<name>A0A6P1NVH2_9BACT</name>
<evidence type="ECO:0000313" key="2">
    <source>
        <dbReference type="Proteomes" id="UP000464214"/>
    </source>
</evidence>
<dbReference type="EMBL" id="CP047897">
    <property type="protein sequence ID" value="QHL86269.1"/>
    <property type="molecule type" value="Genomic_DNA"/>
</dbReference>
<gene>
    <name evidence="1" type="ORF">GU926_01930</name>
</gene>
<accession>A0A6P1NVH2</accession>
<dbReference type="RefSeq" id="WP_160688523.1">
    <property type="nucleotide sequence ID" value="NZ_CP047897.1"/>
</dbReference>
<dbReference type="KEGG" id="nib:GU926_01930"/>
<protein>
    <recommendedName>
        <fullName evidence="3">MarR family transcriptional regulator</fullName>
    </recommendedName>
</protein>
<evidence type="ECO:0000313" key="1">
    <source>
        <dbReference type="EMBL" id="QHL86269.1"/>
    </source>
</evidence>
<reference evidence="1 2" key="1">
    <citation type="submission" date="2020-01" db="EMBL/GenBank/DDBJ databases">
        <authorList>
            <person name="Kim M."/>
        </authorList>
    </citation>
    <scope>NUCLEOTIDE SEQUENCE [LARGE SCALE GENOMIC DNA]</scope>
    <source>
        <strain evidence="1 2">BT10</strain>
    </source>
</reference>
<organism evidence="1 2">
    <name type="scientific">Nibribacter ruber</name>
    <dbReference type="NCBI Taxonomy" id="2698458"/>
    <lineage>
        <taxon>Bacteria</taxon>
        <taxon>Pseudomonadati</taxon>
        <taxon>Bacteroidota</taxon>
        <taxon>Cytophagia</taxon>
        <taxon>Cytophagales</taxon>
        <taxon>Hymenobacteraceae</taxon>
        <taxon>Nibribacter</taxon>
    </lineage>
</organism>
<evidence type="ECO:0008006" key="3">
    <source>
        <dbReference type="Google" id="ProtNLM"/>
    </source>
</evidence>